<evidence type="ECO:0000313" key="1">
    <source>
        <dbReference type="EMBL" id="MYL51883.1"/>
    </source>
</evidence>
<dbReference type="EMBL" id="WMEU01000001">
    <property type="protein sequence ID" value="MYL51883.1"/>
    <property type="molecule type" value="Genomic_DNA"/>
</dbReference>
<protein>
    <submittedName>
        <fullName evidence="1">Uncharacterized protein</fullName>
    </submittedName>
</protein>
<comment type="caution">
    <text evidence="1">The sequence shown here is derived from an EMBL/GenBank/DDBJ whole genome shotgun (WGS) entry which is preliminary data.</text>
</comment>
<evidence type="ECO:0000313" key="2">
    <source>
        <dbReference type="Proteomes" id="UP000466692"/>
    </source>
</evidence>
<accession>A0ACC7V9R8</accession>
<name>A0ACC7V9R8_9BACI</name>
<organism evidence="1 2">
    <name type="scientific">Pontibacillus yanchengensis</name>
    <dbReference type="NCBI Taxonomy" id="462910"/>
    <lineage>
        <taxon>Bacteria</taxon>
        <taxon>Bacillati</taxon>
        <taxon>Bacillota</taxon>
        <taxon>Bacilli</taxon>
        <taxon>Bacillales</taxon>
        <taxon>Bacillaceae</taxon>
        <taxon>Pontibacillus</taxon>
    </lineage>
</organism>
<gene>
    <name evidence="1" type="ORF">GLW08_00885</name>
</gene>
<dbReference type="Proteomes" id="UP000466692">
    <property type="component" value="Unassembled WGS sequence"/>
</dbReference>
<reference evidence="1" key="1">
    <citation type="submission" date="2019-11" db="EMBL/GenBank/DDBJ databases">
        <title>Genome sequences of 17 halophilic strains isolated from different environments.</title>
        <authorList>
            <person name="Furrow R.E."/>
        </authorList>
    </citation>
    <scope>NUCLEOTIDE SEQUENCE</scope>
    <source>
        <strain evidence="1">22510_22_Filter</strain>
    </source>
</reference>
<keyword evidence="2" id="KW-1185">Reference proteome</keyword>
<sequence>MIKQLSKNGMKIIYTSHYMEEVEYLCNRIAIMDNGEIFALGTKEELTYVVLFQLKQITEQIEQLEGVNYVDCKENTYDIGIKQGAHLLPELFTIAQNLEVRILMQLLDRY</sequence>
<proteinExistence type="predicted"/>